<dbReference type="RefSeq" id="WP_169074455.1">
    <property type="nucleotide sequence ID" value="NZ_JABBXH010000002.1"/>
</dbReference>
<comment type="caution">
    <text evidence="5">The sequence shown here is derived from an EMBL/GenBank/DDBJ whole genome shotgun (WGS) entry which is preliminary data.</text>
</comment>
<dbReference type="SUPFAM" id="SSF88713">
    <property type="entry name" value="Glycoside hydrolase/deacetylase"/>
    <property type="match status" value="1"/>
</dbReference>
<name>A0A7Y0Q6F3_9GAMM</name>
<keyword evidence="3" id="KW-0732">Signal</keyword>
<feature type="domain" description="NodB homology" evidence="4">
    <location>
        <begin position="27"/>
        <end position="147"/>
    </location>
</feature>
<keyword evidence="1" id="KW-0479">Metal-binding</keyword>
<feature type="signal peptide" evidence="3">
    <location>
        <begin position="1"/>
        <end position="27"/>
    </location>
</feature>
<dbReference type="GO" id="GO:0046872">
    <property type="term" value="F:metal ion binding"/>
    <property type="evidence" value="ECO:0007669"/>
    <property type="project" value="UniProtKB-KW"/>
</dbReference>
<feature type="chain" id="PRO_5030528920" evidence="3">
    <location>
        <begin position="28"/>
        <end position="315"/>
    </location>
</feature>
<dbReference type="PANTHER" id="PTHR10587">
    <property type="entry name" value="GLYCOSYL TRANSFERASE-RELATED"/>
    <property type="match status" value="1"/>
</dbReference>
<dbReference type="InterPro" id="IPR002509">
    <property type="entry name" value="NODB_dom"/>
</dbReference>
<evidence type="ECO:0000256" key="3">
    <source>
        <dbReference type="SAM" id="SignalP"/>
    </source>
</evidence>
<keyword evidence="2" id="KW-0378">Hydrolase</keyword>
<evidence type="ECO:0000256" key="2">
    <source>
        <dbReference type="ARBA" id="ARBA00022801"/>
    </source>
</evidence>
<dbReference type="Proteomes" id="UP000568664">
    <property type="component" value="Unassembled WGS sequence"/>
</dbReference>
<dbReference type="GO" id="GO:0005975">
    <property type="term" value="P:carbohydrate metabolic process"/>
    <property type="evidence" value="ECO:0007669"/>
    <property type="project" value="InterPro"/>
</dbReference>
<evidence type="ECO:0000256" key="1">
    <source>
        <dbReference type="ARBA" id="ARBA00022723"/>
    </source>
</evidence>
<protein>
    <submittedName>
        <fullName evidence="5">Polysaccharide deacetylase family protein</fullName>
    </submittedName>
</protein>
<dbReference type="Gene3D" id="3.20.20.370">
    <property type="entry name" value="Glycoside hydrolase/deacetylase"/>
    <property type="match status" value="1"/>
</dbReference>
<sequence length="315" mass="35839">MNKQVSKEHSLLIAACLFLLSINASFAKQIAITFDDAPLVGNKNMSGLQKTHQIIAHLTDNQVDDALFFVTTGNINSNTDRQRLAAYANAGFHLAHHSHSHLSANKNSVVKYLEDFDKANSILESFKGVLKYHRFPFLHYGETAKKRTAIHAHLAKHNYKIGYVTVDNYDWYINSKFLAAQKAGLNINYDNLGQLYVETLWAGIQFYDDLAKEHLKRSPKHVLLLHENELAALYLGKMIEHIRSQGWEIISPQEAFDDPISSAYKPAQFHFNKQGRVAAILDSQGVEKRKLRHPSENTEFIDKLFSIYQVTKNTD</sequence>
<gene>
    <name evidence="5" type="ORF">HII17_06015</name>
</gene>
<keyword evidence="6" id="KW-1185">Reference proteome</keyword>
<evidence type="ECO:0000313" key="6">
    <source>
        <dbReference type="Proteomes" id="UP000568664"/>
    </source>
</evidence>
<dbReference type="InterPro" id="IPR050248">
    <property type="entry name" value="Polysacc_deacetylase_ArnD"/>
</dbReference>
<proteinExistence type="predicted"/>
<dbReference type="Pfam" id="PF01522">
    <property type="entry name" value="Polysacc_deac_1"/>
    <property type="match status" value="1"/>
</dbReference>
<dbReference type="InterPro" id="IPR011330">
    <property type="entry name" value="Glyco_hydro/deAcase_b/a-brl"/>
</dbReference>
<reference evidence="5 6" key="1">
    <citation type="submission" date="2020-04" db="EMBL/GenBank/DDBJ databases">
        <title>Thalassotalea sp. M1531, isolated from the surface of marine red alga.</title>
        <authorList>
            <person name="Pang L."/>
            <person name="Lu D.-C."/>
        </authorList>
    </citation>
    <scope>NUCLEOTIDE SEQUENCE [LARGE SCALE GENOMIC DNA]</scope>
    <source>
        <strain evidence="5 6">M1531</strain>
    </source>
</reference>
<dbReference type="AlphaFoldDB" id="A0A7Y0Q6F3"/>
<dbReference type="PANTHER" id="PTHR10587:SF133">
    <property type="entry name" value="CHITIN DEACETYLASE 1-RELATED"/>
    <property type="match status" value="1"/>
</dbReference>
<dbReference type="EMBL" id="JABBXH010000002">
    <property type="protein sequence ID" value="NMP31116.1"/>
    <property type="molecule type" value="Genomic_DNA"/>
</dbReference>
<organism evidence="5 6">
    <name type="scientific">Thalassotalea algicola</name>
    <dbReference type="NCBI Taxonomy" id="2716224"/>
    <lineage>
        <taxon>Bacteria</taxon>
        <taxon>Pseudomonadati</taxon>
        <taxon>Pseudomonadota</taxon>
        <taxon>Gammaproteobacteria</taxon>
        <taxon>Alteromonadales</taxon>
        <taxon>Colwelliaceae</taxon>
        <taxon>Thalassotalea</taxon>
    </lineage>
</organism>
<evidence type="ECO:0000313" key="5">
    <source>
        <dbReference type="EMBL" id="NMP31116.1"/>
    </source>
</evidence>
<dbReference type="GO" id="GO:0016810">
    <property type="term" value="F:hydrolase activity, acting on carbon-nitrogen (but not peptide) bonds"/>
    <property type="evidence" value="ECO:0007669"/>
    <property type="project" value="InterPro"/>
</dbReference>
<dbReference type="GO" id="GO:0016020">
    <property type="term" value="C:membrane"/>
    <property type="evidence" value="ECO:0007669"/>
    <property type="project" value="TreeGrafter"/>
</dbReference>
<accession>A0A7Y0Q6F3</accession>
<evidence type="ECO:0000259" key="4">
    <source>
        <dbReference type="Pfam" id="PF01522"/>
    </source>
</evidence>